<dbReference type="Proteomes" id="UP001179952">
    <property type="component" value="Unassembled WGS sequence"/>
</dbReference>
<dbReference type="AlphaFoldDB" id="A0AAV8ZXR2"/>
<comment type="caution">
    <text evidence="1">The sequence shown here is derived from an EMBL/GenBank/DDBJ whole genome shotgun (WGS) entry which is preliminary data.</text>
</comment>
<gene>
    <name evidence="1" type="ORF">QJS04_geneDACA022580</name>
</gene>
<name>A0AAV8ZXR2_ACOGR</name>
<reference evidence="1" key="2">
    <citation type="submission" date="2023-06" db="EMBL/GenBank/DDBJ databases">
        <authorList>
            <person name="Ma L."/>
            <person name="Liu K.-W."/>
            <person name="Li Z."/>
            <person name="Hsiao Y.-Y."/>
            <person name="Qi Y."/>
            <person name="Fu T."/>
            <person name="Tang G."/>
            <person name="Zhang D."/>
            <person name="Sun W.-H."/>
            <person name="Liu D.-K."/>
            <person name="Li Y."/>
            <person name="Chen G.-Z."/>
            <person name="Liu X.-D."/>
            <person name="Liao X.-Y."/>
            <person name="Jiang Y.-T."/>
            <person name="Yu X."/>
            <person name="Hao Y."/>
            <person name="Huang J."/>
            <person name="Zhao X.-W."/>
            <person name="Ke S."/>
            <person name="Chen Y.-Y."/>
            <person name="Wu W.-L."/>
            <person name="Hsu J.-L."/>
            <person name="Lin Y.-F."/>
            <person name="Huang M.-D."/>
            <person name="Li C.-Y."/>
            <person name="Huang L."/>
            <person name="Wang Z.-W."/>
            <person name="Zhao X."/>
            <person name="Zhong W.-Y."/>
            <person name="Peng D.-H."/>
            <person name="Ahmad S."/>
            <person name="Lan S."/>
            <person name="Zhang J.-S."/>
            <person name="Tsai W.-C."/>
            <person name="Van De Peer Y."/>
            <person name="Liu Z.-J."/>
        </authorList>
    </citation>
    <scope>NUCLEOTIDE SEQUENCE</scope>
    <source>
        <strain evidence="1">SCP</strain>
        <tissue evidence="1">Leaves</tissue>
    </source>
</reference>
<reference evidence="1" key="1">
    <citation type="journal article" date="2023" name="Nat. Commun.">
        <title>Diploid and tetraploid genomes of Acorus and the evolution of monocots.</title>
        <authorList>
            <person name="Ma L."/>
            <person name="Liu K.W."/>
            <person name="Li Z."/>
            <person name="Hsiao Y.Y."/>
            <person name="Qi Y."/>
            <person name="Fu T."/>
            <person name="Tang G.D."/>
            <person name="Zhang D."/>
            <person name="Sun W.H."/>
            <person name="Liu D.K."/>
            <person name="Li Y."/>
            <person name="Chen G.Z."/>
            <person name="Liu X.D."/>
            <person name="Liao X.Y."/>
            <person name="Jiang Y.T."/>
            <person name="Yu X."/>
            <person name="Hao Y."/>
            <person name="Huang J."/>
            <person name="Zhao X.W."/>
            <person name="Ke S."/>
            <person name="Chen Y.Y."/>
            <person name="Wu W.L."/>
            <person name="Hsu J.L."/>
            <person name="Lin Y.F."/>
            <person name="Huang M.D."/>
            <person name="Li C.Y."/>
            <person name="Huang L."/>
            <person name="Wang Z.W."/>
            <person name="Zhao X."/>
            <person name="Zhong W.Y."/>
            <person name="Peng D.H."/>
            <person name="Ahmad S."/>
            <person name="Lan S."/>
            <person name="Zhang J.S."/>
            <person name="Tsai W.C."/>
            <person name="Van de Peer Y."/>
            <person name="Liu Z.J."/>
        </authorList>
    </citation>
    <scope>NUCLEOTIDE SEQUENCE</scope>
    <source>
        <strain evidence="1">SCP</strain>
    </source>
</reference>
<evidence type="ECO:0000313" key="2">
    <source>
        <dbReference type="Proteomes" id="UP001179952"/>
    </source>
</evidence>
<keyword evidence="2" id="KW-1185">Reference proteome</keyword>
<sequence length="55" mass="6335">MIFEQLIIITMCSYNIAVKDVGLKKTFKKLDRDANIQDFLGTMYGLNFSSFITHT</sequence>
<organism evidence="1 2">
    <name type="scientific">Acorus gramineus</name>
    <name type="common">Dwarf sweet flag</name>
    <dbReference type="NCBI Taxonomy" id="55184"/>
    <lineage>
        <taxon>Eukaryota</taxon>
        <taxon>Viridiplantae</taxon>
        <taxon>Streptophyta</taxon>
        <taxon>Embryophyta</taxon>
        <taxon>Tracheophyta</taxon>
        <taxon>Spermatophyta</taxon>
        <taxon>Magnoliopsida</taxon>
        <taxon>Liliopsida</taxon>
        <taxon>Acoraceae</taxon>
        <taxon>Acorus</taxon>
    </lineage>
</organism>
<evidence type="ECO:0000313" key="1">
    <source>
        <dbReference type="EMBL" id="KAK1257204.1"/>
    </source>
</evidence>
<accession>A0AAV8ZXR2</accession>
<protein>
    <submittedName>
        <fullName evidence="1">Uncharacterized protein</fullName>
    </submittedName>
</protein>
<proteinExistence type="predicted"/>
<dbReference type="EMBL" id="JAUJYN010000055">
    <property type="protein sequence ID" value="KAK1257204.1"/>
    <property type="molecule type" value="Genomic_DNA"/>
</dbReference>